<reference evidence="2 3" key="1">
    <citation type="submission" date="2017-09" db="EMBL/GenBank/DDBJ databases">
        <title>Complete genome sequence of Verrucomicrobial strain HZ-65, isolated from freshwater.</title>
        <authorList>
            <person name="Choi A."/>
        </authorList>
    </citation>
    <scope>NUCLEOTIDE SEQUENCE [LARGE SCALE GENOMIC DNA]</scope>
    <source>
        <strain evidence="2 3">HZ-65</strain>
    </source>
</reference>
<dbReference type="InterPro" id="IPR029044">
    <property type="entry name" value="Nucleotide-diphossugar_trans"/>
</dbReference>
<name>A0A290QH57_9BACT</name>
<accession>A0A290QH57</accession>
<dbReference type="InterPro" id="IPR001173">
    <property type="entry name" value="Glyco_trans_2-like"/>
</dbReference>
<evidence type="ECO:0000259" key="1">
    <source>
        <dbReference type="Pfam" id="PF00535"/>
    </source>
</evidence>
<dbReference type="Pfam" id="PF00535">
    <property type="entry name" value="Glycos_transf_2"/>
    <property type="match status" value="1"/>
</dbReference>
<dbReference type="KEGG" id="vbh:CMV30_06840"/>
<dbReference type="PANTHER" id="PTHR43685:SF11">
    <property type="entry name" value="GLYCOSYLTRANSFERASE TAGX-RELATED"/>
    <property type="match status" value="1"/>
</dbReference>
<sequence length="305" mass="33619">MPTPLVSICIPAYKAGPFIYETLLSIHAQTFTDWEVIVIEDGSKDNTEQIVHAFAEASTQPVGFQRHTVNQGLPATRNTAIAAARGEWIALIDSDDLWTPHHLEHAVAHARKSGADLVHTGVIMFDSDTGKDLELRVPSAAAIAALPLSLFRGDYPIQPSSTLIRRDTLTKAGGFDPKCRYVEDRELWCRLARAGARISYVDALTCRYRQHAGAMTKNAPAMALGVAEVFERNTDWAAIPLEIRRERASSAWLDAGRLILRTDPRTARAYFAKARRHSRAPRILAYSAAAFLLSLVKGRPPQPSS</sequence>
<dbReference type="RefSeq" id="WP_096055323.1">
    <property type="nucleotide sequence ID" value="NZ_CP023344.1"/>
</dbReference>
<dbReference type="EMBL" id="CP023344">
    <property type="protein sequence ID" value="ATC63691.1"/>
    <property type="molecule type" value="Genomic_DNA"/>
</dbReference>
<dbReference type="Proteomes" id="UP000217265">
    <property type="component" value="Chromosome"/>
</dbReference>
<proteinExistence type="predicted"/>
<dbReference type="Gene3D" id="3.90.550.10">
    <property type="entry name" value="Spore Coat Polysaccharide Biosynthesis Protein SpsA, Chain A"/>
    <property type="match status" value="1"/>
</dbReference>
<dbReference type="GO" id="GO:0016740">
    <property type="term" value="F:transferase activity"/>
    <property type="evidence" value="ECO:0007669"/>
    <property type="project" value="UniProtKB-KW"/>
</dbReference>
<dbReference type="PANTHER" id="PTHR43685">
    <property type="entry name" value="GLYCOSYLTRANSFERASE"/>
    <property type="match status" value="1"/>
</dbReference>
<organism evidence="2 3">
    <name type="scientific">Nibricoccus aquaticus</name>
    <dbReference type="NCBI Taxonomy" id="2576891"/>
    <lineage>
        <taxon>Bacteria</taxon>
        <taxon>Pseudomonadati</taxon>
        <taxon>Verrucomicrobiota</taxon>
        <taxon>Opitutia</taxon>
        <taxon>Opitutales</taxon>
        <taxon>Opitutaceae</taxon>
        <taxon>Nibricoccus</taxon>
    </lineage>
</organism>
<dbReference type="SUPFAM" id="SSF53448">
    <property type="entry name" value="Nucleotide-diphospho-sugar transferases"/>
    <property type="match status" value="1"/>
</dbReference>
<evidence type="ECO:0000313" key="2">
    <source>
        <dbReference type="EMBL" id="ATC63691.1"/>
    </source>
</evidence>
<dbReference type="AlphaFoldDB" id="A0A290QH57"/>
<dbReference type="OrthoDB" id="198233at2"/>
<keyword evidence="3" id="KW-1185">Reference proteome</keyword>
<keyword evidence="2" id="KW-0808">Transferase</keyword>
<protein>
    <submittedName>
        <fullName evidence="2">Glycosyl transferase</fullName>
    </submittedName>
</protein>
<gene>
    <name evidence="2" type="ORF">CMV30_06840</name>
</gene>
<dbReference type="InterPro" id="IPR050834">
    <property type="entry name" value="Glycosyltransf_2"/>
</dbReference>
<evidence type="ECO:0000313" key="3">
    <source>
        <dbReference type="Proteomes" id="UP000217265"/>
    </source>
</evidence>
<feature type="domain" description="Glycosyltransferase 2-like" evidence="1">
    <location>
        <begin position="7"/>
        <end position="132"/>
    </location>
</feature>